<evidence type="ECO:0000256" key="7">
    <source>
        <dbReference type="ARBA" id="ARBA00022692"/>
    </source>
</evidence>
<evidence type="ECO:0000256" key="12">
    <source>
        <dbReference type="ARBA" id="ARBA00023306"/>
    </source>
</evidence>
<evidence type="ECO:0000313" key="24">
    <source>
        <dbReference type="EMBL" id="SEH15336.1"/>
    </source>
</evidence>
<evidence type="ECO:0000256" key="15">
    <source>
        <dbReference type="ARBA" id="ARBA00033270"/>
    </source>
</evidence>
<dbReference type="Pfam" id="PF01098">
    <property type="entry name" value="FTSW_RODA_SPOVE"/>
    <property type="match status" value="1"/>
</dbReference>
<keyword evidence="12" id="KW-0131">Cell cycle</keyword>
<evidence type="ECO:0000256" key="9">
    <source>
        <dbReference type="ARBA" id="ARBA00022984"/>
    </source>
</evidence>
<dbReference type="InterPro" id="IPR001182">
    <property type="entry name" value="FtsW/RodA"/>
</dbReference>
<comment type="similarity">
    <text evidence="16">Belongs to the SEDS family. FtsW subfamily.</text>
</comment>
<dbReference type="InterPro" id="IPR013437">
    <property type="entry name" value="FtsW"/>
</dbReference>
<feature type="transmembrane region" description="Helical" evidence="23">
    <location>
        <begin position="171"/>
        <end position="189"/>
    </location>
</feature>
<keyword evidence="13" id="KW-0961">Cell wall biogenesis/degradation</keyword>
<dbReference type="GO" id="GO:0005886">
    <property type="term" value="C:plasma membrane"/>
    <property type="evidence" value="ECO:0007669"/>
    <property type="project" value="UniProtKB-SubCell"/>
</dbReference>
<dbReference type="GO" id="GO:0008955">
    <property type="term" value="F:peptidoglycan glycosyltransferase activity"/>
    <property type="evidence" value="ECO:0007669"/>
    <property type="project" value="UniProtKB-EC"/>
</dbReference>
<keyword evidence="5" id="KW-0328">Glycosyltransferase</keyword>
<feature type="transmembrane region" description="Helical" evidence="23">
    <location>
        <begin position="147"/>
        <end position="164"/>
    </location>
</feature>
<keyword evidence="4 24" id="KW-0132">Cell division</keyword>
<feature type="transmembrane region" description="Helical" evidence="23">
    <location>
        <begin position="219"/>
        <end position="236"/>
    </location>
</feature>
<evidence type="ECO:0000256" key="19">
    <source>
        <dbReference type="ARBA" id="ARBA00044770"/>
    </source>
</evidence>
<feature type="transmembrane region" description="Helical" evidence="23">
    <location>
        <begin position="195"/>
        <end position="212"/>
    </location>
</feature>
<dbReference type="EC" id="2.4.99.28" evidence="19"/>
<dbReference type="Proteomes" id="UP000222056">
    <property type="component" value="Unassembled WGS sequence"/>
</dbReference>
<evidence type="ECO:0000256" key="1">
    <source>
        <dbReference type="ARBA" id="ARBA00004651"/>
    </source>
</evidence>
<dbReference type="PANTHER" id="PTHR30474">
    <property type="entry name" value="CELL CYCLE PROTEIN"/>
    <property type="match status" value="1"/>
</dbReference>
<keyword evidence="10 23" id="KW-1133">Transmembrane helix</keyword>
<evidence type="ECO:0000256" key="2">
    <source>
        <dbReference type="ARBA" id="ARBA00004752"/>
    </source>
</evidence>
<reference evidence="25" key="1">
    <citation type="submission" date="2016-10" db="EMBL/GenBank/DDBJ databases">
        <authorList>
            <person name="Varghese N."/>
            <person name="Submissions S."/>
        </authorList>
    </citation>
    <scope>NUCLEOTIDE SEQUENCE [LARGE SCALE GENOMIC DNA]</scope>
    <source>
        <strain evidence="25">ATCC 35263</strain>
    </source>
</reference>
<keyword evidence="11 23" id="KW-0472">Membrane</keyword>
<gene>
    <name evidence="24" type="ORF">SAMN02745716_1917</name>
</gene>
<feature type="transmembrane region" description="Helical" evidence="23">
    <location>
        <begin position="42"/>
        <end position="60"/>
    </location>
</feature>
<keyword evidence="3" id="KW-1003">Cell membrane</keyword>
<dbReference type="GO" id="GO:0032153">
    <property type="term" value="C:cell division site"/>
    <property type="evidence" value="ECO:0007669"/>
    <property type="project" value="TreeGrafter"/>
</dbReference>
<dbReference type="EMBL" id="FNWJ01000002">
    <property type="protein sequence ID" value="SEH15336.1"/>
    <property type="molecule type" value="Genomic_DNA"/>
</dbReference>
<comment type="pathway">
    <text evidence="2">Cell wall biogenesis; peptidoglycan biosynthesis.</text>
</comment>
<evidence type="ECO:0000256" key="3">
    <source>
        <dbReference type="ARBA" id="ARBA00022475"/>
    </source>
</evidence>
<evidence type="ECO:0000256" key="16">
    <source>
        <dbReference type="ARBA" id="ARBA00038053"/>
    </source>
</evidence>
<evidence type="ECO:0000256" key="10">
    <source>
        <dbReference type="ARBA" id="ARBA00022989"/>
    </source>
</evidence>
<feature type="region of interest" description="Disordered" evidence="22">
    <location>
        <begin position="399"/>
        <end position="447"/>
    </location>
</feature>
<evidence type="ECO:0000256" key="5">
    <source>
        <dbReference type="ARBA" id="ARBA00022676"/>
    </source>
</evidence>
<dbReference type="GO" id="GO:0051301">
    <property type="term" value="P:cell division"/>
    <property type="evidence" value="ECO:0007669"/>
    <property type="project" value="UniProtKB-KW"/>
</dbReference>
<comment type="function">
    <text evidence="21">Peptidoglycan polymerase that is essential for cell division.</text>
</comment>
<dbReference type="PANTHER" id="PTHR30474:SF2">
    <property type="entry name" value="PEPTIDOGLYCAN GLYCOSYLTRANSFERASE FTSW-RELATED"/>
    <property type="match status" value="1"/>
</dbReference>
<comment type="catalytic activity">
    <reaction evidence="20">
        <text>[GlcNAc-(1-&gt;4)-Mur2Ac(oyl-L-Ala-gamma-D-Glu-L-Lys-D-Ala-D-Ala)](n)-di-trans,octa-cis-undecaprenyl diphosphate + beta-D-GlcNAc-(1-&gt;4)-Mur2Ac(oyl-L-Ala-gamma-D-Glu-L-Lys-D-Ala-D-Ala)-di-trans,octa-cis-undecaprenyl diphosphate = [GlcNAc-(1-&gt;4)-Mur2Ac(oyl-L-Ala-gamma-D-Glu-L-Lys-D-Ala-D-Ala)](n+1)-di-trans,octa-cis-undecaprenyl diphosphate + di-trans,octa-cis-undecaprenyl diphosphate + H(+)</text>
        <dbReference type="Rhea" id="RHEA:23708"/>
        <dbReference type="Rhea" id="RHEA-COMP:9602"/>
        <dbReference type="Rhea" id="RHEA-COMP:9603"/>
        <dbReference type="ChEBI" id="CHEBI:15378"/>
        <dbReference type="ChEBI" id="CHEBI:58405"/>
        <dbReference type="ChEBI" id="CHEBI:60033"/>
        <dbReference type="ChEBI" id="CHEBI:78435"/>
        <dbReference type="EC" id="2.4.99.28"/>
    </reaction>
</comment>
<evidence type="ECO:0000256" key="13">
    <source>
        <dbReference type="ARBA" id="ARBA00023316"/>
    </source>
</evidence>
<evidence type="ECO:0000256" key="22">
    <source>
        <dbReference type="SAM" id="MobiDB-lite"/>
    </source>
</evidence>
<feature type="transmembrane region" description="Helical" evidence="23">
    <location>
        <begin position="304"/>
        <end position="324"/>
    </location>
</feature>
<protein>
    <recommendedName>
        <fullName evidence="17">Probable peptidoglycan glycosyltransferase FtsW</fullName>
        <ecNumber evidence="19">2.4.99.28</ecNumber>
    </recommendedName>
    <alternativeName>
        <fullName evidence="18">Cell division protein FtsW</fullName>
    </alternativeName>
    <alternativeName>
        <fullName evidence="15">Cell wall polymerase</fullName>
    </alternativeName>
    <alternativeName>
        <fullName evidence="14">Peptidoglycan polymerase</fullName>
    </alternativeName>
</protein>
<feature type="compositionally biased region" description="Gly residues" evidence="22">
    <location>
        <begin position="1"/>
        <end position="13"/>
    </location>
</feature>
<keyword evidence="9" id="KW-0573">Peptidoglycan synthesis</keyword>
<evidence type="ECO:0000256" key="14">
    <source>
        <dbReference type="ARBA" id="ARBA00032370"/>
    </source>
</evidence>
<evidence type="ECO:0000256" key="18">
    <source>
        <dbReference type="ARBA" id="ARBA00041418"/>
    </source>
</evidence>
<dbReference type="GO" id="GO:0009252">
    <property type="term" value="P:peptidoglycan biosynthetic process"/>
    <property type="evidence" value="ECO:0007669"/>
    <property type="project" value="UniProtKB-KW"/>
</dbReference>
<dbReference type="GO" id="GO:0008360">
    <property type="term" value="P:regulation of cell shape"/>
    <property type="evidence" value="ECO:0007669"/>
    <property type="project" value="UniProtKB-KW"/>
</dbReference>
<dbReference type="NCBIfam" id="TIGR02614">
    <property type="entry name" value="ftsW"/>
    <property type="match status" value="1"/>
</dbReference>
<organism evidence="24 25">
    <name type="scientific">Thermoleophilum album</name>
    <dbReference type="NCBI Taxonomy" id="29539"/>
    <lineage>
        <taxon>Bacteria</taxon>
        <taxon>Bacillati</taxon>
        <taxon>Actinomycetota</taxon>
        <taxon>Thermoleophilia</taxon>
        <taxon>Thermoleophilales</taxon>
        <taxon>Thermoleophilaceae</taxon>
        <taxon>Thermoleophilum</taxon>
    </lineage>
</organism>
<feature type="transmembrane region" description="Helical" evidence="23">
    <location>
        <begin position="80"/>
        <end position="101"/>
    </location>
</feature>
<keyword evidence="6" id="KW-0808">Transferase</keyword>
<evidence type="ECO:0000313" key="25">
    <source>
        <dbReference type="Proteomes" id="UP000222056"/>
    </source>
</evidence>
<evidence type="ECO:0000256" key="4">
    <source>
        <dbReference type="ARBA" id="ARBA00022618"/>
    </source>
</evidence>
<accession>A0A1H6FX30</accession>
<feature type="compositionally biased region" description="Low complexity" evidence="22">
    <location>
        <begin position="431"/>
        <end position="447"/>
    </location>
</feature>
<evidence type="ECO:0000256" key="8">
    <source>
        <dbReference type="ARBA" id="ARBA00022960"/>
    </source>
</evidence>
<name>A0A1H6FX30_THEAL</name>
<dbReference type="AlphaFoldDB" id="A0A1H6FX30"/>
<dbReference type="GO" id="GO:0015648">
    <property type="term" value="F:lipid-linked peptidoglycan transporter activity"/>
    <property type="evidence" value="ECO:0007669"/>
    <property type="project" value="TreeGrafter"/>
</dbReference>
<evidence type="ECO:0000256" key="21">
    <source>
        <dbReference type="ARBA" id="ARBA00049966"/>
    </source>
</evidence>
<keyword evidence="25" id="KW-1185">Reference proteome</keyword>
<feature type="transmembrane region" description="Helical" evidence="23">
    <location>
        <begin position="108"/>
        <end position="127"/>
    </location>
</feature>
<evidence type="ECO:0000256" key="6">
    <source>
        <dbReference type="ARBA" id="ARBA00022679"/>
    </source>
</evidence>
<dbReference type="GO" id="GO:0071555">
    <property type="term" value="P:cell wall organization"/>
    <property type="evidence" value="ECO:0007669"/>
    <property type="project" value="UniProtKB-KW"/>
</dbReference>
<keyword evidence="7 23" id="KW-0812">Transmembrane</keyword>
<comment type="subcellular location">
    <subcellularLocation>
        <location evidence="1">Cell membrane</location>
        <topology evidence="1">Multi-pass membrane protein</topology>
    </subcellularLocation>
</comment>
<evidence type="ECO:0000256" key="11">
    <source>
        <dbReference type="ARBA" id="ARBA00023136"/>
    </source>
</evidence>
<keyword evidence="8" id="KW-0133">Cell shape</keyword>
<proteinExistence type="inferred from homology"/>
<evidence type="ECO:0000256" key="23">
    <source>
        <dbReference type="SAM" id="Phobius"/>
    </source>
</evidence>
<feature type="region of interest" description="Disordered" evidence="22">
    <location>
        <begin position="1"/>
        <end position="20"/>
    </location>
</feature>
<feature type="transmembrane region" description="Helical" evidence="23">
    <location>
        <begin position="370"/>
        <end position="389"/>
    </location>
</feature>
<feature type="transmembrane region" description="Helical" evidence="23">
    <location>
        <begin position="336"/>
        <end position="358"/>
    </location>
</feature>
<evidence type="ECO:0000256" key="17">
    <source>
        <dbReference type="ARBA" id="ARBA00041185"/>
    </source>
</evidence>
<evidence type="ECO:0000256" key="20">
    <source>
        <dbReference type="ARBA" id="ARBA00049902"/>
    </source>
</evidence>
<dbReference type="STRING" id="29539.SAMN02745716_1917"/>
<sequence length="447" mass="45926">MGSSGIGRAGGRSGSKRRVRIGDTGQTPLASRSRSATAERSLLQTVTFCLLATGAVMVYSASSAEYAISAGDPALFLKRYVGFGLVGLVVLFVCARCGLALARRLAPLLFLAACGLCLAVLVPGIGVEINGARRWIGAGALQFQPSELLKFSLVIYGAHLLARARPERRTLGGAALPFLIAVALAAALVMAQPDMGTTLVICAGAAALLFAAGIPIRQLAVAAAVLALAALVLAIAEPYRRARLTAFLDPFHDPGGAGFQTIQALVAIGSGGPIGVGLGESVQKVFYLPEAHTDMILAVIGEELGLLGLLGLLLLYLGVVYCGLRIARSCRDEFTKLACAGVTATIGGQALLNFAAVLGLAPLTGVPLPLVSYGSSSLVTVLAGIGLLLDAARREATAAANTKARPRRRQPPTRPALRVIEGAAPRERAAGRAARSGSAGAVRRTRP</sequence>